<dbReference type="AlphaFoldDB" id="A0A0L8HYW5"/>
<dbReference type="KEGG" id="obi:106867738"/>
<dbReference type="EMBL" id="KQ416962">
    <property type="protein sequence ID" value="KOF94402.1"/>
    <property type="molecule type" value="Genomic_DNA"/>
</dbReference>
<evidence type="ECO:0000313" key="1">
    <source>
        <dbReference type="EMBL" id="KOF94402.1"/>
    </source>
</evidence>
<sequence length="107" mass="12588">MDSAYSELQKSIRKYFETENVVFKGSSTLHTEIPNMRRLMTWKCLNYECDGTCCTIPEFQVMNTGDISTLWIRNVIKEPSSWTFYDNKLNIAKIDLKINNKNHNKRS</sequence>
<accession>A0A0L8HYW5</accession>
<protein>
    <submittedName>
        <fullName evidence="1">Uncharacterized protein</fullName>
    </submittedName>
</protein>
<proteinExistence type="predicted"/>
<name>A0A0L8HYW5_OCTBM</name>
<gene>
    <name evidence="1" type="ORF">OCBIM_22001768mg</name>
</gene>
<dbReference type="OrthoDB" id="10372867at2759"/>
<organism evidence="1">
    <name type="scientific">Octopus bimaculoides</name>
    <name type="common">California two-spotted octopus</name>
    <dbReference type="NCBI Taxonomy" id="37653"/>
    <lineage>
        <taxon>Eukaryota</taxon>
        <taxon>Metazoa</taxon>
        <taxon>Spiralia</taxon>
        <taxon>Lophotrochozoa</taxon>
        <taxon>Mollusca</taxon>
        <taxon>Cephalopoda</taxon>
        <taxon>Coleoidea</taxon>
        <taxon>Octopodiformes</taxon>
        <taxon>Octopoda</taxon>
        <taxon>Incirrata</taxon>
        <taxon>Octopodidae</taxon>
        <taxon>Octopus</taxon>
    </lineage>
</organism>
<reference evidence="1" key="1">
    <citation type="submission" date="2015-07" db="EMBL/GenBank/DDBJ databases">
        <title>MeaNS - Measles Nucleotide Surveillance Program.</title>
        <authorList>
            <person name="Tran T."/>
            <person name="Druce J."/>
        </authorList>
    </citation>
    <scope>NUCLEOTIDE SEQUENCE</scope>
    <source>
        <strain evidence="1">UCB-OBI-ISO-001</strain>
        <tissue evidence="1">Gonad</tissue>
    </source>
</reference>